<dbReference type="InterPro" id="IPR020568">
    <property type="entry name" value="Ribosomal_Su5_D2-typ_SF"/>
</dbReference>
<dbReference type="PANTHER" id="PTHR43527">
    <property type="entry name" value="4-DIPHOSPHOCYTIDYL-2-C-METHYL-D-ERYTHRITOL KINASE, CHLOROPLASTIC"/>
    <property type="match status" value="1"/>
</dbReference>
<dbReference type="InterPro" id="IPR014721">
    <property type="entry name" value="Ribsml_uS5_D2-typ_fold_subgr"/>
</dbReference>
<dbReference type="GO" id="GO:0005524">
    <property type="term" value="F:ATP binding"/>
    <property type="evidence" value="ECO:0007669"/>
    <property type="project" value="UniProtKB-UniRule"/>
</dbReference>
<dbReference type="InterPro" id="IPR004424">
    <property type="entry name" value="IspE"/>
</dbReference>
<dbReference type="SUPFAM" id="SSF54211">
    <property type="entry name" value="Ribosomal protein S5 domain 2-like"/>
    <property type="match status" value="1"/>
</dbReference>
<keyword evidence="4 10" id="KW-0808">Transferase</keyword>
<evidence type="ECO:0000259" key="11">
    <source>
        <dbReference type="Pfam" id="PF00288"/>
    </source>
</evidence>
<dbReference type="InterPro" id="IPR006204">
    <property type="entry name" value="GHMP_kinase_N_dom"/>
</dbReference>
<keyword evidence="6 10" id="KW-0418">Kinase</keyword>
<keyword evidence="7 10" id="KW-0067">ATP-binding</keyword>
<evidence type="ECO:0000256" key="1">
    <source>
        <dbReference type="ARBA" id="ARBA00009684"/>
    </source>
</evidence>
<name>A0A564WFB2_9PROT</name>
<feature type="domain" description="GHMP kinase C-terminal" evidence="12">
    <location>
        <begin position="210"/>
        <end position="277"/>
    </location>
</feature>
<comment type="similarity">
    <text evidence="1 10">Belongs to the GHMP kinase family. IspE subfamily.</text>
</comment>
<evidence type="ECO:0000313" key="14">
    <source>
        <dbReference type="Proteomes" id="UP000326641"/>
    </source>
</evidence>
<dbReference type="PIRSF" id="PIRSF010376">
    <property type="entry name" value="IspE"/>
    <property type="match status" value="1"/>
</dbReference>
<dbReference type="Gene3D" id="3.30.230.10">
    <property type="match status" value="1"/>
</dbReference>
<dbReference type="InterPro" id="IPR013750">
    <property type="entry name" value="GHMP_kinase_C_dom"/>
</dbReference>
<evidence type="ECO:0000256" key="8">
    <source>
        <dbReference type="ARBA" id="ARBA00023229"/>
    </source>
</evidence>
<dbReference type="GO" id="GO:0016114">
    <property type="term" value="P:terpenoid biosynthetic process"/>
    <property type="evidence" value="ECO:0007669"/>
    <property type="project" value="UniProtKB-UniRule"/>
</dbReference>
<dbReference type="InterPro" id="IPR036554">
    <property type="entry name" value="GHMP_kinase_C_sf"/>
</dbReference>
<dbReference type="GO" id="GO:0019288">
    <property type="term" value="P:isopentenyl diphosphate biosynthetic process, methylerythritol 4-phosphate pathway"/>
    <property type="evidence" value="ECO:0007669"/>
    <property type="project" value="UniProtKB-UniRule"/>
</dbReference>
<keyword evidence="8 10" id="KW-0414">Isoprene biosynthesis</keyword>
<keyword evidence="14" id="KW-1185">Reference proteome</keyword>
<sequence>MLAAATPPVVVEAPAKINLYLHVVGRRADGYHLLDSLAVFAGIGDTIEAAPAEALTLSIDGPFARELGNEEDNLVLRAAHALAAASGRPAAARIRLTKRLPVASGIGGGSADAAATLHALARLWRLDFEPAALAAIGLALGADVPVCVYGRSAFFAGIGEVVTPAPTLPPAWLVLVNPGIALPTPRVFKARSGGFSGPGRFEAGPADAAELADVLKLRGNDLTEAAVHLAPVIGTVLAELETLPGALLTRMSGSGATCFALFAEQAAAETAAENLRTRQPGWWVAAAPLLANAPPTG</sequence>
<evidence type="ECO:0000259" key="12">
    <source>
        <dbReference type="Pfam" id="PF08544"/>
    </source>
</evidence>
<evidence type="ECO:0000256" key="6">
    <source>
        <dbReference type="ARBA" id="ARBA00022777"/>
    </source>
</evidence>
<feature type="binding site" evidence="10">
    <location>
        <begin position="101"/>
        <end position="111"/>
    </location>
    <ligand>
        <name>ATP</name>
        <dbReference type="ChEBI" id="CHEBI:30616"/>
    </ligand>
</feature>
<gene>
    <name evidence="10 13" type="primary">ispE</name>
    <name evidence="13" type="ORF">DF3PA_300004</name>
</gene>
<evidence type="ECO:0000256" key="5">
    <source>
        <dbReference type="ARBA" id="ARBA00022741"/>
    </source>
</evidence>
<dbReference type="Proteomes" id="UP000326641">
    <property type="component" value="Unassembled WGS sequence"/>
</dbReference>
<protein>
    <recommendedName>
        <fullName evidence="3 10">4-diphosphocytidyl-2-C-methyl-D-erythritol kinase</fullName>
        <shortName evidence="10">CMK</shortName>
        <ecNumber evidence="2 10">2.7.1.148</ecNumber>
    </recommendedName>
    <alternativeName>
        <fullName evidence="9 10">4-(cytidine-5'-diphospho)-2-C-methyl-D-erythritol kinase</fullName>
    </alternativeName>
</protein>
<dbReference type="GO" id="GO:0050515">
    <property type="term" value="F:4-(cytidine 5'-diphospho)-2-C-methyl-D-erythritol kinase activity"/>
    <property type="evidence" value="ECO:0007669"/>
    <property type="project" value="UniProtKB-UniRule"/>
</dbReference>
<dbReference type="UniPathway" id="UPA00056">
    <property type="reaction ID" value="UER00094"/>
</dbReference>
<evidence type="ECO:0000256" key="10">
    <source>
        <dbReference type="HAMAP-Rule" id="MF_00061"/>
    </source>
</evidence>
<proteinExistence type="inferred from homology"/>
<dbReference type="HAMAP" id="MF_00061">
    <property type="entry name" value="IspE"/>
    <property type="match status" value="1"/>
</dbReference>
<feature type="active site" evidence="10">
    <location>
        <position position="143"/>
    </location>
</feature>
<reference evidence="13" key="1">
    <citation type="submission" date="2018-11" db="EMBL/GenBank/DDBJ databases">
        <authorList>
            <person name="Onetto C."/>
        </authorList>
    </citation>
    <scope>NUCLEOTIDE SEQUENCE [LARGE SCALE GENOMIC DNA]</scope>
</reference>
<comment type="function">
    <text evidence="10">Catalyzes the phosphorylation of the position 2 hydroxy group of 4-diphosphocytidyl-2C-methyl-D-erythritol.</text>
</comment>
<dbReference type="Pfam" id="PF08544">
    <property type="entry name" value="GHMP_kinases_C"/>
    <property type="match status" value="1"/>
</dbReference>
<evidence type="ECO:0000256" key="2">
    <source>
        <dbReference type="ARBA" id="ARBA00012052"/>
    </source>
</evidence>
<evidence type="ECO:0000256" key="4">
    <source>
        <dbReference type="ARBA" id="ARBA00022679"/>
    </source>
</evidence>
<dbReference type="Pfam" id="PF00288">
    <property type="entry name" value="GHMP_kinases_N"/>
    <property type="match status" value="1"/>
</dbReference>
<dbReference type="PANTHER" id="PTHR43527:SF2">
    <property type="entry name" value="4-DIPHOSPHOCYTIDYL-2-C-METHYL-D-ERYTHRITOL KINASE, CHLOROPLASTIC"/>
    <property type="match status" value="1"/>
</dbReference>
<feature type="domain" description="GHMP kinase N-terminal" evidence="11">
    <location>
        <begin position="73"/>
        <end position="151"/>
    </location>
</feature>
<dbReference type="SUPFAM" id="SSF55060">
    <property type="entry name" value="GHMP Kinase, C-terminal domain"/>
    <property type="match status" value="1"/>
</dbReference>
<comment type="catalytic activity">
    <reaction evidence="10">
        <text>4-CDP-2-C-methyl-D-erythritol + ATP = 4-CDP-2-C-methyl-D-erythritol 2-phosphate + ADP + H(+)</text>
        <dbReference type="Rhea" id="RHEA:18437"/>
        <dbReference type="ChEBI" id="CHEBI:15378"/>
        <dbReference type="ChEBI" id="CHEBI:30616"/>
        <dbReference type="ChEBI" id="CHEBI:57823"/>
        <dbReference type="ChEBI" id="CHEBI:57919"/>
        <dbReference type="ChEBI" id="CHEBI:456216"/>
        <dbReference type="EC" id="2.7.1.148"/>
    </reaction>
</comment>
<feature type="active site" evidence="10">
    <location>
        <position position="16"/>
    </location>
</feature>
<comment type="caution">
    <text evidence="13">The sequence shown here is derived from an EMBL/GenBank/DDBJ whole genome shotgun (WGS) entry which is preliminary data.</text>
</comment>
<organism evidence="13 14">
    <name type="scientific">Candidatus Defluviicoccus seviourii</name>
    <dbReference type="NCBI Taxonomy" id="2565273"/>
    <lineage>
        <taxon>Bacteria</taxon>
        <taxon>Pseudomonadati</taxon>
        <taxon>Pseudomonadota</taxon>
        <taxon>Alphaproteobacteria</taxon>
        <taxon>Rhodospirillales</taxon>
        <taxon>Rhodospirillaceae</taxon>
        <taxon>Defluviicoccus</taxon>
    </lineage>
</organism>
<accession>A0A564WFB2</accession>
<evidence type="ECO:0000313" key="13">
    <source>
        <dbReference type="EMBL" id="VUX46971.1"/>
    </source>
</evidence>
<dbReference type="AlphaFoldDB" id="A0A564WFB2"/>
<keyword evidence="5 10" id="KW-0547">Nucleotide-binding</keyword>
<evidence type="ECO:0000256" key="3">
    <source>
        <dbReference type="ARBA" id="ARBA00017473"/>
    </source>
</evidence>
<dbReference type="Gene3D" id="3.30.70.890">
    <property type="entry name" value="GHMP kinase, C-terminal domain"/>
    <property type="match status" value="1"/>
</dbReference>
<evidence type="ECO:0000256" key="7">
    <source>
        <dbReference type="ARBA" id="ARBA00022840"/>
    </source>
</evidence>
<dbReference type="EMBL" id="UXAT02000024">
    <property type="protein sequence ID" value="VUX46971.1"/>
    <property type="molecule type" value="Genomic_DNA"/>
</dbReference>
<dbReference type="NCBIfam" id="TIGR00154">
    <property type="entry name" value="ispE"/>
    <property type="match status" value="1"/>
</dbReference>
<evidence type="ECO:0000256" key="9">
    <source>
        <dbReference type="ARBA" id="ARBA00032554"/>
    </source>
</evidence>
<dbReference type="NCBIfam" id="NF011202">
    <property type="entry name" value="PRK14608.1"/>
    <property type="match status" value="1"/>
</dbReference>
<dbReference type="EC" id="2.7.1.148" evidence="2 10"/>
<comment type="pathway">
    <text evidence="10">Isoprenoid biosynthesis; isopentenyl diphosphate biosynthesis via DXP pathway; isopentenyl diphosphate from 1-deoxy-D-xylulose 5-phosphate: step 3/6.</text>
</comment>